<reference evidence="8 10" key="2">
    <citation type="journal article" date="2018" name="Plant J.">
        <title>The Physcomitrella patens chromosome-scale assembly reveals moss genome structure and evolution.</title>
        <authorList>
            <person name="Lang D."/>
            <person name="Ullrich K.K."/>
            <person name="Murat F."/>
            <person name="Fuchs J."/>
            <person name="Jenkins J."/>
            <person name="Haas F.B."/>
            <person name="Piednoel M."/>
            <person name="Gundlach H."/>
            <person name="Van Bel M."/>
            <person name="Meyberg R."/>
            <person name="Vives C."/>
            <person name="Morata J."/>
            <person name="Symeonidi A."/>
            <person name="Hiss M."/>
            <person name="Muchero W."/>
            <person name="Kamisugi Y."/>
            <person name="Saleh O."/>
            <person name="Blanc G."/>
            <person name="Decker E.L."/>
            <person name="van Gessel N."/>
            <person name="Grimwood J."/>
            <person name="Hayes R.D."/>
            <person name="Graham S.W."/>
            <person name="Gunter L.E."/>
            <person name="McDaniel S.F."/>
            <person name="Hoernstein S.N.W."/>
            <person name="Larsson A."/>
            <person name="Li F.W."/>
            <person name="Perroud P.F."/>
            <person name="Phillips J."/>
            <person name="Ranjan P."/>
            <person name="Rokshar D.S."/>
            <person name="Rothfels C.J."/>
            <person name="Schneider L."/>
            <person name="Shu S."/>
            <person name="Stevenson D.W."/>
            <person name="Thummler F."/>
            <person name="Tillich M."/>
            <person name="Villarreal Aguilar J.C."/>
            <person name="Widiez T."/>
            <person name="Wong G.K."/>
            <person name="Wymore A."/>
            <person name="Zhang Y."/>
            <person name="Zimmer A.D."/>
            <person name="Quatrano R.S."/>
            <person name="Mayer K.F.X."/>
            <person name="Goodstein D."/>
            <person name="Casacuberta J.M."/>
            <person name="Vandepoele K."/>
            <person name="Reski R."/>
            <person name="Cuming A.C."/>
            <person name="Tuskan G.A."/>
            <person name="Maumus F."/>
            <person name="Salse J."/>
            <person name="Schmutz J."/>
            <person name="Rensing S.A."/>
        </authorList>
    </citation>
    <scope>NUCLEOTIDE SEQUENCE [LARGE SCALE GENOMIC DNA]</scope>
    <source>
        <strain evidence="9 10">cv. Gransden 2004</strain>
    </source>
</reference>
<dbReference type="SUPFAM" id="SSF69203">
    <property type="entry name" value="Nucleoplasmin-like core domain"/>
    <property type="match status" value="1"/>
</dbReference>
<dbReference type="InterPro" id="IPR036824">
    <property type="entry name" value="Nucleoplasmin_core_dom_sf"/>
</dbReference>
<evidence type="ECO:0000256" key="5">
    <source>
        <dbReference type="PROSITE-ProRule" id="PRU00277"/>
    </source>
</evidence>
<feature type="compositionally biased region" description="Basic residues" evidence="6">
    <location>
        <begin position="215"/>
        <end position="225"/>
    </location>
</feature>
<dbReference type="GO" id="GO:0003755">
    <property type="term" value="F:peptidyl-prolyl cis-trans isomerase activity"/>
    <property type="evidence" value="ECO:0000318"/>
    <property type="project" value="GO_Central"/>
</dbReference>
<dbReference type="EnsemblPlants" id="Pp3c7_15020V3.1">
    <property type="protein sequence ID" value="Pp3c7_15020V3.1"/>
    <property type="gene ID" value="Pp3c7_15020"/>
</dbReference>
<evidence type="ECO:0000256" key="2">
    <source>
        <dbReference type="ARBA" id="ARBA00023110"/>
    </source>
</evidence>
<evidence type="ECO:0000313" key="10">
    <source>
        <dbReference type="Proteomes" id="UP000006727"/>
    </source>
</evidence>
<dbReference type="FunFam" id="3.10.50.40:FF:000006">
    <property type="entry name" value="Peptidyl-prolyl cis-trans isomerase"/>
    <property type="match status" value="1"/>
</dbReference>
<feature type="compositionally biased region" description="Low complexity" evidence="6">
    <location>
        <begin position="191"/>
        <end position="211"/>
    </location>
</feature>
<dbReference type="PANTHER" id="PTHR43811">
    <property type="entry name" value="FKBP-TYPE PEPTIDYL-PROLYL CIS-TRANS ISOMERASE FKPA"/>
    <property type="match status" value="1"/>
</dbReference>
<feature type="region of interest" description="Disordered" evidence="6">
    <location>
        <begin position="146"/>
        <end position="284"/>
    </location>
</feature>
<dbReference type="AlphaFoldDB" id="A0A2K1KBR3"/>
<evidence type="ECO:0000256" key="4">
    <source>
        <dbReference type="PIRNR" id="PIRNR001473"/>
    </source>
</evidence>
<dbReference type="OrthoDB" id="1902587at2759"/>
<evidence type="ECO:0000256" key="3">
    <source>
        <dbReference type="ARBA" id="ARBA00023235"/>
    </source>
</evidence>
<gene>
    <name evidence="9" type="primary">LOC112284883</name>
    <name evidence="8" type="ORF">PHYPA_010406</name>
</gene>
<dbReference type="Gramene" id="Pp3c7_15020V3.1">
    <property type="protein sequence ID" value="Pp3c7_15020V3.1"/>
    <property type="gene ID" value="Pp3c7_15020"/>
</dbReference>
<dbReference type="Proteomes" id="UP000006727">
    <property type="component" value="Chromosome 7"/>
</dbReference>
<dbReference type="Gramene" id="Pp3c7_15024V3.1">
    <property type="protein sequence ID" value="Pp3c7_15024V3.1"/>
    <property type="gene ID" value="Pp3c7_15024"/>
</dbReference>
<comment type="similarity">
    <text evidence="4">Belongs to the FKBP-type PPIase family.</text>
</comment>
<dbReference type="EMBL" id="ABEU02000007">
    <property type="protein sequence ID" value="PNR51220.1"/>
    <property type="molecule type" value="Genomic_DNA"/>
</dbReference>
<feature type="compositionally biased region" description="Low complexity" evidence="6">
    <location>
        <begin position="242"/>
        <end position="262"/>
    </location>
</feature>
<sequence>MTFWGVEIQPEKPYLHEDEDGMTKLHLSQATLGLNCKDKQRTVVKCKVGDNPELLLCSLVPGVQESCPLDLLFDQEVTFTVSGAGSVHLTGYYMPLEFDSEDEDDYDSEDEDGIEFSEGEGDEDSDGLEGVPSSVKIVEVEDAETVAPAKKGALAITNGEQNNKKRKKGDAASTPVKSEDTEMGEETPKKPAAGAEPTTGAAATTPGGTPASEGKKKKKKKNKKAKTGEATPQAAGEKPNGEAAKPATPAAKAAEKPATPAAKAEEKDTTPKKGATTVKKHPNGLEVEQLAIGKPDGKKAVPGKKVAMKYIGKLKSNGKVFDSTVGKKAFEFRLGVGEVIKGWDVGVEGMRVGDKRRLTIPPQMAYGAKGVPGTIPGNAWLTFDVELVNVK</sequence>
<dbReference type="EnsemblPlants" id="Pp3c7_15024V3.1">
    <property type="protein sequence ID" value="Pp3c7_15024V3.1"/>
    <property type="gene ID" value="Pp3c7_15024"/>
</dbReference>
<reference evidence="9" key="3">
    <citation type="submission" date="2020-12" db="UniProtKB">
        <authorList>
            <consortium name="EnsemblPlants"/>
        </authorList>
    </citation>
    <scope>IDENTIFICATION</scope>
</reference>
<keyword evidence="3 4" id="KW-0413">Isomerase</keyword>
<dbReference type="SUPFAM" id="SSF54534">
    <property type="entry name" value="FKBP-like"/>
    <property type="match status" value="1"/>
</dbReference>
<dbReference type="GO" id="GO:0005634">
    <property type="term" value="C:nucleus"/>
    <property type="evidence" value="ECO:0007669"/>
    <property type="project" value="UniProtKB-ARBA"/>
</dbReference>
<dbReference type="Gene3D" id="3.10.50.40">
    <property type="match status" value="1"/>
</dbReference>
<evidence type="ECO:0000313" key="9">
    <source>
        <dbReference type="EnsemblPlants" id="Pp3c7_15020V3.1"/>
    </source>
</evidence>
<comment type="catalytic activity">
    <reaction evidence="1 4 5">
        <text>[protein]-peptidylproline (omega=180) = [protein]-peptidylproline (omega=0)</text>
        <dbReference type="Rhea" id="RHEA:16237"/>
        <dbReference type="Rhea" id="RHEA-COMP:10747"/>
        <dbReference type="Rhea" id="RHEA-COMP:10748"/>
        <dbReference type="ChEBI" id="CHEBI:83833"/>
        <dbReference type="ChEBI" id="CHEBI:83834"/>
        <dbReference type="EC" id="5.2.1.8"/>
    </reaction>
</comment>
<dbReference type="InterPro" id="IPR023566">
    <property type="entry name" value="PPIase_Fpr3/Fpr4-like"/>
</dbReference>
<proteinExistence type="inferred from homology"/>
<feature type="region of interest" description="Disordered" evidence="6">
    <location>
        <begin position="99"/>
        <end position="130"/>
    </location>
</feature>
<dbReference type="InterPro" id="IPR046357">
    <property type="entry name" value="PPIase_dom_sf"/>
</dbReference>
<keyword evidence="2 4" id="KW-0697">Rotamase</keyword>
<evidence type="ECO:0000259" key="7">
    <source>
        <dbReference type="PROSITE" id="PS50059"/>
    </source>
</evidence>
<organism evidence="8">
    <name type="scientific">Physcomitrium patens</name>
    <name type="common">Spreading-leaved earth moss</name>
    <name type="synonym">Physcomitrella patens</name>
    <dbReference type="NCBI Taxonomy" id="3218"/>
    <lineage>
        <taxon>Eukaryota</taxon>
        <taxon>Viridiplantae</taxon>
        <taxon>Streptophyta</taxon>
        <taxon>Embryophyta</taxon>
        <taxon>Bryophyta</taxon>
        <taxon>Bryophytina</taxon>
        <taxon>Bryopsida</taxon>
        <taxon>Funariidae</taxon>
        <taxon>Funariales</taxon>
        <taxon>Funariaceae</taxon>
        <taxon>Physcomitrium</taxon>
    </lineage>
</organism>
<name>A0A2K1KBR3_PHYPA</name>
<accession>A0A2K1KBR3</accession>
<dbReference type="RefSeq" id="XP_024380990.1">
    <property type="nucleotide sequence ID" value="XM_024525222.2"/>
</dbReference>
<evidence type="ECO:0000256" key="1">
    <source>
        <dbReference type="ARBA" id="ARBA00000971"/>
    </source>
</evidence>
<dbReference type="EC" id="5.2.1.8" evidence="4"/>
<keyword evidence="10" id="KW-1185">Reference proteome</keyword>
<evidence type="ECO:0000256" key="6">
    <source>
        <dbReference type="SAM" id="MobiDB-lite"/>
    </source>
</evidence>
<dbReference type="PANTHER" id="PTHR43811:SF19">
    <property type="entry name" value="39 KDA FK506-BINDING NUCLEAR PROTEIN"/>
    <property type="match status" value="1"/>
</dbReference>
<dbReference type="InterPro" id="IPR041232">
    <property type="entry name" value="NPL"/>
</dbReference>
<dbReference type="PIRSF" id="PIRSF001473">
    <property type="entry name" value="FK506-bp_FPR3"/>
    <property type="match status" value="1"/>
</dbReference>
<dbReference type="Pfam" id="PF00254">
    <property type="entry name" value="FKBP_C"/>
    <property type="match status" value="1"/>
</dbReference>
<dbReference type="PROSITE" id="PS50059">
    <property type="entry name" value="FKBP_PPIASE"/>
    <property type="match status" value="1"/>
</dbReference>
<dbReference type="Gene3D" id="2.60.120.340">
    <property type="entry name" value="Nucleoplasmin core domain"/>
    <property type="match status" value="1"/>
</dbReference>
<dbReference type="GeneID" id="112284883"/>
<dbReference type="InterPro" id="IPR001179">
    <property type="entry name" value="PPIase_FKBP_dom"/>
</dbReference>
<dbReference type="PaxDb" id="3218-PP1S153_184V6.2"/>
<protein>
    <recommendedName>
        <fullName evidence="4">FK506-binding protein</fullName>
        <ecNumber evidence="4">5.2.1.8</ecNumber>
    </recommendedName>
</protein>
<dbReference type="STRING" id="3218.A0A2K1KBR3"/>
<dbReference type="Pfam" id="PF17800">
    <property type="entry name" value="NPL"/>
    <property type="match status" value="1"/>
</dbReference>
<reference evidence="8 10" key="1">
    <citation type="journal article" date="2008" name="Science">
        <title>The Physcomitrella genome reveals evolutionary insights into the conquest of land by plants.</title>
        <authorList>
            <person name="Rensing S."/>
            <person name="Lang D."/>
            <person name="Zimmer A."/>
            <person name="Terry A."/>
            <person name="Salamov A."/>
            <person name="Shapiro H."/>
            <person name="Nishiyama T."/>
            <person name="Perroud P.-F."/>
            <person name="Lindquist E."/>
            <person name="Kamisugi Y."/>
            <person name="Tanahashi T."/>
            <person name="Sakakibara K."/>
            <person name="Fujita T."/>
            <person name="Oishi K."/>
            <person name="Shin-I T."/>
            <person name="Kuroki Y."/>
            <person name="Toyoda A."/>
            <person name="Suzuki Y."/>
            <person name="Hashimoto A."/>
            <person name="Yamaguchi K."/>
            <person name="Sugano A."/>
            <person name="Kohara Y."/>
            <person name="Fujiyama A."/>
            <person name="Anterola A."/>
            <person name="Aoki S."/>
            <person name="Ashton N."/>
            <person name="Barbazuk W.B."/>
            <person name="Barker E."/>
            <person name="Bennetzen J."/>
            <person name="Bezanilla M."/>
            <person name="Blankenship R."/>
            <person name="Cho S.H."/>
            <person name="Dutcher S."/>
            <person name="Estelle M."/>
            <person name="Fawcett J.A."/>
            <person name="Gundlach H."/>
            <person name="Hanada K."/>
            <person name="Heyl A."/>
            <person name="Hicks K.A."/>
            <person name="Hugh J."/>
            <person name="Lohr M."/>
            <person name="Mayer K."/>
            <person name="Melkozernov A."/>
            <person name="Murata T."/>
            <person name="Nelson D."/>
            <person name="Pils B."/>
            <person name="Prigge M."/>
            <person name="Reiss B."/>
            <person name="Renner T."/>
            <person name="Rombauts S."/>
            <person name="Rushton P."/>
            <person name="Sanderfoot A."/>
            <person name="Schween G."/>
            <person name="Shiu S.-H."/>
            <person name="Stueber K."/>
            <person name="Theodoulou F.L."/>
            <person name="Tu H."/>
            <person name="Van de Peer Y."/>
            <person name="Verrier P.J."/>
            <person name="Waters E."/>
            <person name="Wood A."/>
            <person name="Yang L."/>
            <person name="Cove D."/>
            <person name="Cuming A."/>
            <person name="Hasebe M."/>
            <person name="Lucas S."/>
            <person name="Mishler D.B."/>
            <person name="Reski R."/>
            <person name="Grigoriev I."/>
            <person name="Quatrano R.S."/>
            <person name="Boore J.L."/>
        </authorList>
    </citation>
    <scope>NUCLEOTIDE SEQUENCE [LARGE SCALE GENOMIC DNA]</scope>
    <source>
        <strain evidence="9 10">cv. Gransden 2004</strain>
    </source>
</reference>
<evidence type="ECO:0000313" key="8">
    <source>
        <dbReference type="EMBL" id="PNR51220.1"/>
    </source>
</evidence>
<feature type="domain" description="PPIase FKBP-type" evidence="7">
    <location>
        <begin position="303"/>
        <end position="391"/>
    </location>
</feature>
<feature type="compositionally biased region" description="Acidic residues" evidence="6">
    <location>
        <begin position="99"/>
        <end position="127"/>
    </location>
</feature>